<feature type="region of interest" description="Disordered" evidence="1">
    <location>
        <begin position="1"/>
        <end position="30"/>
    </location>
</feature>
<evidence type="ECO:0000256" key="1">
    <source>
        <dbReference type="SAM" id="MobiDB-lite"/>
    </source>
</evidence>
<gene>
    <name evidence="2" type="ORF">MALV_55900</name>
</gene>
<name>A0A6N4V2D7_9MYCO</name>
<organism evidence="2 3">
    <name type="scientific">Mycolicibacterium alvei</name>
    <dbReference type="NCBI Taxonomy" id="67081"/>
    <lineage>
        <taxon>Bacteria</taxon>
        <taxon>Bacillati</taxon>
        <taxon>Actinomycetota</taxon>
        <taxon>Actinomycetes</taxon>
        <taxon>Mycobacteriales</taxon>
        <taxon>Mycobacteriaceae</taxon>
        <taxon>Mycolicibacterium</taxon>
    </lineage>
</organism>
<geneLocation type="plasmid" evidence="2 3">
    <name>pJCM12272</name>
</geneLocation>
<dbReference type="RefSeq" id="WP_235683161.1">
    <property type="nucleotide sequence ID" value="NZ_AP022566.1"/>
</dbReference>
<keyword evidence="3" id="KW-1185">Reference proteome</keyword>
<evidence type="ECO:0000313" key="3">
    <source>
        <dbReference type="Proteomes" id="UP000466906"/>
    </source>
</evidence>
<dbReference type="EMBL" id="AP022566">
    <property type="protein sequence ID" value="BBX30465.1"/>
    <property type="molecule type" value="Genomic_DNA"/>
</dbReference>
<sequence>MVEQRNGDIEAPGARARPITGPRAKPVPEPQRSQLLAAAAAAEGAQIALRRAVRRAKDAGGSIREIAALLSKSTNTIDRWLDQEGPNDDGP</sequence>
<proteinExistence type="predicted"/>
<dbReference type="KEGG" id="malv:MALV_55900"/>
<dbReference type="Pfam" id="PF13384">
    <property type="entry name" value="HTH_23"/>
    <property type="match status" value="1"/>
</dbReference>
<dbReference type="Proteomes" id="UP000466906">
    <property type="component" value="Plasmid pJCM12272"/>
</dbReference>
<reference evidence="2 3" key="1">
    <citation type="journal article" date="2019" name="Emerg. Microbes Infect.">
        <title>Comprehensive subspecies identification of 175 nontuberculous mycobacteria species based on 7547 genomic profiles.</title>
        <authorList>
            <person name="Matsumoto Y."/>
            <person name="Kinjo T."/>
            <person name="Motooka D."/>
            <person name="Nabeya D."/>
            <person name="Jung N."/>
            <person name="Uechi K."/>
            <person name="Horii T."/>
            <person name="Iida T."/>
            <person name="Fujita J."/>
            <person name="Nakamura S."/>
        </authorList>
    </citation>
    <scope>NUCLEOTIDE SEQUENCE [LARGE SCALE GENOMIC DNA]</scope>
    <source>
        <strain evidence="2 3">JCM 12272</strain>
        <plasmid evidence="2">pJCM12272</plasmid>
    </source>
</reference>
<evidence type="ECO:0000313" key="2">
    <source>
        <dbReference type="EMBL" id="BBX30465.1"/>
    </source>
</evidence>
<dbReference type="AlphaFoldDB" id="A0A6N4V2D7"/>
<keyword evidence="2" id="KW-0614">Plasmid</keyword>
<protein>
    <submittedName>
        <fullName evidence="2">Uncharacterized protein</fullName>
    </submittedName>
</protein>
<accession>A0A6N4V2D7</accession>